<dbReference type="Gene3D" id="3.40.50.300">
    <property type="entry name" value="P-loop containing nucleotide triphosphate hydrolases"/>
    <property type="match status" value="2"/>
</dbReference>
<organism evidence="11 12">
    <name type="scientific">Methylomonas subterranea</name>
    <dbReference type="NCBI Taxonomy" id="2952225"/>
    <lineage>
        <taxon>Bacteria</taxon>
        <taxon>Pseudomonadati</taxon>
        <taxon>Pseudomonadota</taxon>
        <taxon>Gammaproteobacteria</taxon>
        <taxon>Methylococcales</taxon>
        <taxon>Methylococcaceae</taxon>
        <taxon>Methylomonas</taxon>
    </lineage>
</organism>
<keyword evidence="4" id="KW-0547">Nucleotide-binding</keyword>
<dbReference type="RefSeq" id="WP_256604323.1">
    <property type="nucleotide sequence ID" value="NZ_JANIBJ010000053.1"/>
</dbReference>
<gene>
    <name evidence="11" type="primary">cas3u</name>
    <name evidence="11" type="ORF">NP590_19180</name>
</gene>
<dbReference type="NCBIfam" id="TIGR02621">
    <property type="entry name" value="cas3_GSU0051"/>
    <property type="match status" value="1"/>
</dbReference>
<dbReference type="Gene3D" id="1.10.3210.30">
    <property type="match status" value="1"/>
</dbReference>
<comment type="caution">
    <text evidence="11">The sequence shown here is derived from an EMBL/GenBank/DDBJ whole genome shotgun (WGS) entry which is preliminary data.</text>
</comment>
<keyword evidence="7" id="KW-0067">ATP-binding</keyword>
<evidence type="ECO:0000256" key="8">
    <source>
        <dbReference type="ARBA" id="ARBA00023118"/>
    </source>
</evidence>
<dbReference type="InterPro" id="IPR014001">
    <property type="entry name" value="Helicase_ATP-bd"/>
</dbReference>
<dbReference type="InterPro" id="IPR054712">
    <property type="entry name" value="Cas3-like_dom"/>
</dbReference>
<evidence type="ECO:0000313" key="12">
    <source>
        <dbReference type="Proteomes" id="UP001524499"/>
    </source>
</evidence>
<evidence type="ECO:0000256" key="6">
    <source>
        <dbReference type="ARBA" id="ARBA00022806"/>
    </source>
</evidence>
<reference evidence="11 12" key="1">
    <citation type="submission" date="2022-07" db="EMBL/GenBank/DDBJ databases">
        <title>Methylomonas rivi sp. nov., Methylomonas rosea sp. nov., Methylomonas aureus sp. nov. and Methylomonas subterranea sp. nov., four novel methanotrophs isolated from a freshwater creek and the deep terrestrial subsurface.</title>
        <authorList>
            <person name="Abin C."/>
            <person name="Sankaranarayanan K."/>
            <person name="Garner C."/>
            <person name="Sindelar R."/>
            <person name="Kotary K."/>
            <person name="Garner R."/>
            <person name="Barclay S."/>
            <person name="Lawson P."/>
            <person name="Krumholz L."/>
        </authorList>
    </citation>
    <scope>NUCLEOTIDE SEQUENCE [LARGE SCALE GENOMIC DNA]</scope>
    <source>
        <strain evidence="11 12">SURF-2</strain>
    </source>
</reference>
<keyword evidence="5" id="KW-0378">Hydrolase</keyword>
<keyword evidence="6" id="KW-0347">Helicase</keyword>
<evidence type="ECO:0000259" key="10">
    <source>
        <dbReference type="PROSITE" id="PS51643"/>
    </source>
</evidence>
<evidence type="ECO:0000256" key="3">
    <source>
        <dbReference type="ARBA" id="ARBA00022723"/>
    </source>
</evidence>
<dbReference type="InterPro" id="IPR006483">
    <property type="entry name" value="CRISPR-assoc_Cas3_HD"/>
</dbReference>
<protein>
    <submittedName>
        <fullName evidence="11">Type I-U CRISPR-associated helicase/endonuclease Cas3</fullName>
    </submittedName>
</protein>
<keyword evidence="8" id="KW-0051">Antiviral defense</keyword>
<feature type="domain" description="Helicase ATP-binding" evidence="9">
    <location>
        <begin position="48"/>
        <end position="267"/>
    </location>
</feature>
<dbReference type="Pfam" id="PF22590">
    <property type="entry name" value="Cas3-like_C_2"/>
    <property type="match status" value="1"/>
</dbReference>
<dbReference type="InterPro" id="IPR038257">
    <property type="entry name" value="CRISPR-assoc_Cas3_HD_sf"/>
</dbReference>
<dbReference type="SUPFAM" id="SSF109604">
    <property type="entry name" value="HD-domain/PDEase-like"/>
    <property type="match status" value="1"/>
</dbReference>
<dbReference type="SUPFAM" id="SSF52540">
    <property type="entry name" value="P-loop containing nucleoside triphosphate hydrolases"/>
    <property type="match status" value="1"/>
</dbReference>
<dbReference type="PROSITE" id="PS51643">
    <property type="entry name" value="HD_CAS3"/>
    <property type="match status" value="1"/>
</dbReference>
<evidence type="ECO:0000256" key="7">
    <source>
        <dbReference type="ARBA" id="ARBA00022840"/>
    </source>
</evidence>
<dbReference type="InterPro" id="IPR013444">
    <property type="entry name" value="Helicase_Cas3_CRISPR-ass_Anaes"/>
</dbReference>
<comment type="similarity">
    <text evidence="1">In the N-terminal section; belongs to the CRISPR-associated nuclease Cas3-HD family.</text>
</comment>
<accession>A0ABT1TL80</accession>
<name>A0ABT1TL80_9GAMM</name>
<evidence type="ECO:0000259" key="9">
    <source>
        <dbReference type="PROSITE" id="PS51192"/>
    </source>
</evidence>
<sequence>MDCVGLGLTKENSMAELTVDQFEAFFSALWGENRKPFAWQIALAKRVIGNDDQPWPEAIQLPTASGKTACIDIAVFALAVQAGRLGTRQKLSAPRRIFFVVDRRVIVDEAFERAQMIAQKLKNPDQPILKTVAEQLKYLSNSDTPLAAFQLRGGMYRSNAWAKSPAQPMIVASTVDQLGSRLLFRAYGPGSGTWPIHAGLVGNDALILLDEAHCAQPFLETLLAVKKYRHWGETDFLPPFHVSVMSATPPPGMTDSFKDESTEPQDPVHPLGARQLAIKTVELVAPVSHKSDEYVSKMAKALGDSAQKLAEQPPKGLLGKPAVVVFCNRVAVARETRNLLAEKSNSKVILLTGRMRPLDKDQTVLEELKSLSADYSPSRTLEQNTFVVATQTLEVGANLDFDLLVSECASLDALRQRFGRLNRMGRKFAGKASILISAEQAKKGYQDPVYGTALTETWAWLQDQENELDMGIAALSVRLPQEPGELEILLQRLNAPTTHAPIMLPAHVDSWAQTSPIPLPSPDVSIFLHGQGQHSADVQVCWRSDILLDQAKPATEVDETADSPAWLDVLSIVPPSSSECLAVPIYVMRRWLSGRDQPIVEQSDLEGDIVQSSDEKASAKRRVIRWRGPDKSEVISASDTILPGDVLVITANETNWQLLGDFYLTPSSMPILDWGDRANAQMRAKAILRLHPETIAQWGLLESQALKDLVNTVHDAPGRYDEDGDTLLIDVIDCLKEIAKTDGISDWLKQIIHHLAQNRCQLIPHPQQGLIILSNRPMPRIFQADEPDYFSDETDAASSGTSQKQNLYTHLAGVAKWARDFADKCGLPSEIADCLALAANGHDLGKIDPRFQAWLRGGVALTIAEPLAKSPAMPQSKQASEAARKRADYPKGGRHELLSVRLMESQLSLLPENALYRDLVLHLVESHHGYCRPFAPVVFEDKAPDVEISEWLGQRLTHQGPTKLERLDSGVAERYWSLTRHFGWWGLAWLETILRLADHRRSEEEENL</sequence>
<proteinExistence type="inferred from homology"/>
<evidence type="ECO:0000256" key="4">
    <source>
        <dbReference type="ARBA" id="ARBA00022741"/>
    </source>
</evidence>
<comment type="similarity">
    <text evidence="2">In the central section; belongs to the CRISPR-associated helicase Cas3 family.</text>
</comment>
<dbReference type="NCBIfam" id="TIGR01596">
    <property type="entry name" value="cas3_HD"/>
    <property type="match status" value="1"/>
</dbReference>
<keyword evidence="3" id="KW-0479">Metal-binding</keyword>
<dbReference type="Pfam" id="PF18019">
    <property type="entry name" value="Cas3_HD"/>
    <property type="match status" value="1"/>
</dbReference>
<dbReference type="Proteomes" id="UP001524499">
    <property type="component" value="Unassembled WGS sequence"/>
</dbReference>
<dbReference type="InterPro" id="IPR027417">
    <property type="entry name" value="P-loop_NTPase"/>
</dbReference>
<feature type="domain" description="HD Cas3-type" evidence="10">
    <location>
        <begin position="800"/>
        <end position="1000"/>
    </location>
</feature>
<evidence type="ECO:0000313" key="11">
    <source>
        <dbReference type="EMBL" id="MCQ8106240.1"/>
    </source>
</evidence>
<keyword evidence="12" id="KW-1185">Reference proteome</keyword>
<evidence type="ECO:0000256" key="2">
    <source>
        <dbReference type="ARBA" id="ARBA00009046"/>
    </source>
</evidence>
<dbReference type="PROSITE" id="PS51192">
    <property type="entry name" value="HELICASE_ATP_BIND_1"/>
    <property type="match status" value="1"/>
</dbReference>
<dbReference type="EMBL" id="JANIBJ010000053">
    <property type="protein sequence ID" value="MCQ8106240.1"/>
    <property type="molecule type" value="Genomic_DNA"/>
</dbReference>
<evidence type="ECO:0000256" key="5">
    <source>
        <dbReference type="ARBA" id="ARBA00022801"/>
    </source>
</evidence>
<evidence type="ECO:0000256" key="1">
    <source>
        <dbReference type="ARBA" id="ARBA00006847"/>
    </source>
</evidence>